<accession>A0A2S9XCB4</accession>
<dbReference type="Proteomes" id="UP000237968">
    <property type="component" value="Unassembled WGS sequence"/>
</dbReference>
<dbReference type="AlphaFoldDB" id="A0A2S9XCB4"/>
<name>A0A2S9XCB4_9BACT</name>
<evidence type="ECO:0000256" key="1">
    <source>
        <dbReference type="SAM" id="MobiDB-lite"/>
    </source>
</evidence>
<dbReference type="OrthoDB" id="9819734at2"/>
<sequence>MRLPVLPVALATVLVIPAVAEASPFAVPLTANDLNLLVHEPPASSSAPSMDGEDAPADDAPADDAPADDAPADDAPADDAPADAEPADATEDVPTGDEDAIDPTTGDPTEGEVLEDDELDDELSGPTKKGDFNANAIGLRGGIHLIPSYFLNAALASYSNSLCRNEVGSWGEQNGLVKVDGCNFYVGGDYIRRISRAFDISVGLGYLHIQPPDSLWLDNNEWDRDSCTTDEGPGSACNLGAADYTEIDLRMFTVEVNFIGRGTLYRNEDVEIQLGGGGGVGVGVLIGDGVRRSPLGSDPGSPNDPNSCQTLADTADFRKCTPRYYDDPGIDQDGDGMIGDVSREDVDAGAPLPNGSTIRGDSWADCGRDKCNGSDLNAFGTVEDDGTWPVYPLVNLLGSFRVIVKDSFGISIEGGIKNGFFFGGGIQYYFGGGGKDK</sequence>
<gene>
    <name evidence="3" type="ORF">ENSA5_64100</name>
</gene>
<evidence type="ECO:0000313" key="3">
    <source>
        <dbReference type="EMBL" id="PRP90495.1"/>
    </source>
</evidence>
<dbReference type="EMBL" id="PVNK01000279">
    <property type="protein sequence ID" value="PRP90495.1"/>
    <property type="molecule type" value="Genomic_DNA"/>
</dbReference>
<feature type="compositionally biased region" description="Acidic residues" evidence="1">
    <location>
        <begin position="51"/>
        <end position="101"/>
    </location>
</feature>
<keyword evidence="2" id="KW-0732">Signal</keyword>
<feature type="region of interest" description="Disordered" evidence="1">
    <location>
        <begin position="40"/>
        <end position="132"/>
    </location>
</feature>
<feature type="chain" id="PRO_5015691231" evidence="2">
    <location>
        <begin position="23"/>
        <end position="437"/>
    </location>
</feature>
<evidence type="ECO:0000256" key="2">
    <source>
        <dbReference type="SAM" id="SignalP"/>
    </source>
</evidence>
<proteinExistence type="predicted"/>
<feature type="signal peptide" evidence="2">
    <location>
        <begin position="1"/>
        <end position="22"/>
    </location>
</feature>
<protein>
    <submittedName>
        <fullName evidence="3">Uncharacterized protein</fullName>
    </submittedName>
</protein>
<organism evidence="3 4">
    <name type="scientific">Enhygromyxa salina</name>
    <dbReference type="NCBI Taxonomy" id="215803"/>
    <lineage>
        <taxon>Bacteria</taxon>
        <taxon>Pseudomonadati</taxon>
        <taxon>Myxococcota</taxon>
        <taxon>Polyangia</taxon>
        <taxon>Nannocystales</taxon>
        <taxon>Nannocystaceae</taxon>
        <taxon>Enhygromyxa</taxon>
    </lineage>
</organism>
<feature type="compositionally biased region" description="Acidic residues" evidence="1">
    <location>
        <begin position="109"/>
        <end position="123"/>
    </location>
</feature>
<evidence type="ECO:0000313" key="4">
    <source>
        <dbReference type="Proteomes" id="UP000237968"/>
    </source>
</evidence>
<keyword evidence="4" id="KW-1185">Reference proteome</keyword>
<reference evidence="3 4" key="1">
    <citation type="submission" date="2018-03" db="EMBL/GenBank/DDBJ databases">
        <title>Draft Genome Sequences of the Obligatory Marine Myxobacteria Enhygromyxa salina SWB005.</title>
        <authorList>
            <person name="Poehlein A."/>
            <person name="Moghaddam J.A."/>
            <person name="Harms H."/>
            <person name="Alanjari M."/>
            <person name="Koenig G.M."/>
            <person name="Daniel R."/>
            <person name="Schaeberle T.F."/>
        </authorList>
    </citation>
    <scope>NUCLEOTIDE SEQUENCE [LARGE SCALE GENOMIC DNA]</scope>
    <source>
        <strain evidence="3 4">SWB005</strain>
    </source>
</reference>
<comment type="caution">
    <text evidence="3">The sequence shown here is derived from an EMBL/GenBank/DDBJ whole genome shotgun (WGS) entry which is preliminary data.</text>
</comment>
<dbReference type="RefSeq" id="WP_106395580.1">
    <property type="nucleotide sequence ID" value="NZ_PVNK01000279.1"/>
</dbReference>